<evidence type="ECO:0000313" key="3">
    <source>
        <dbReference type="Ensembl" id="ENSLACP00000012587.1"/>
    </source>
</evidence>
<dbReference type="SUPFAM" id="SSF54909">
    <property type="entry name" value="Dimeric alpha+beta barrel"/>
    <property type="match status" value="2"/>
</dbReference>
<dbReference type="STRING" id="7897.ENSLACP00000012587"/>
<evidence type="ECO:0000313" key="4">
    <source>
        <dbReference type="Proteomes" id="UP000008672"/>
    </source>
</evidence>
<comment type="similarity">
    <text evidence="1">Belongs to the NipSnap family.</text>
</comment>
<dbReference type="InterPro" id="IPR012577">
    <property type="entry name" value="NIPSNAP"/>
</dbReference>
<dbReference type="EMBL" id="AFYH01182429">
    <property type="status" value="NOT_ANNOTATED_CDS"/>
    <property type="molecule type" value="Genomic_DNA"/>
</dbReference>
<dbReference type="AlphaFoldDB" id="H3ASG6"/>
<dbReference type="Ensembl" id="ENSLACT00000012681.1">
    <property type="protein sequence ID" value="ENSLACP00000012587.1"/>
    <property type="gene ID" value="ENSLACG00000011090.1"/>
</dbReference>
<dbReference type="EMBL" id="AFYH01182431">
    <property type="status" value="NOT_ANNOTATED_CDS"/>
    <property type="molecule type" value="Genomic_DNA"/>
</dbReference>
<feature type="domain" description="NIPSNAP" evidence="2">
    <location>
        <begin position="152"/>
        <end position="251"/>
    </location>
</feature>
<reference evidence="4" key="1">
    <citation type="submission" date="2011-08" db="EMBL/GenBank/DDBJ databases">
        <title>The draft genome of Latimeria chalumnae.</title>
        <authorList>
            <person name="Di Palma F."/>
            <person name="Alfoldi J."/>
            <person name="Johnson J."/>
            <person name="Berlin A."/>
            <person name="Gnerre S."/>
            <person name="Jaffe D."/>
            <person name="MacCallum I."/>
            <person name="Young S."/>
            <person name="Walker B.J."/>
            <person name="Lander E."/>
            <person name="Lindblad-Toh K."/>
        </authorList>
    </citation>
    <scope>NUCLEOTIDE SEQUENCE [LARGE SCALE GENOMIC DNA]</scope>
    <source>
        <strain evidence="4">Wild caught</strain>
    </source>
</reference>
<keyword evidence="4" id="KW-1185">Reference proteome</keyword>
<organism evidence="3 4">
    <name type="scientific">Latimeria chalumnae</name>
    <name type="common">Coelacanth</name>
    <dbReference type="NCBI Taxonomy" id="7897"/>
    <lineage>
        <taxon>Eukaryota</taxon>
        <taxon>Metazoa</taxon>
        <taxon>Chordata</taxon>
        <taxon>Craniata</taxon>
        <taxon>Vertebrata</taxon>
        <taxon>Euteleostomi</taxon>
        <taxon>Coelacanthiformes</taxon>
        <taxon>Coelacanthidae</taxon>
        <taxon>Latimeria</taxon>
    </lineage>
</organism>
<dbReference type="FunFam" id="3.30.70.100:FF:000019">
    <property type="entry name" value="Protein NipSnap homolog 3A"/>
    <property type="match status" value="1"/>
</dbReference>
<dbReference type="OMA" id="WYESADH"/>
<dbReference type="FunFam" id="3.30.70.100:FF:000017">
    <property type="entry name" value="Protein NipSnap homolog 3A"/>
    <property type="match status" value="1"/>
</dbReference>
<evidence type="ECO:0000259" key="2">
    <source>
        <dbReference type="Pfam" id="PF07978"/>
    </source>
</evidence>
<feature type="domain" description="NIPSNAP" evidence="2">
    <location>
        <begin position="44"/>
        <end position="142"/>
    </location>
</feature>
<dbReference type="InParanoid" id="H3ASG6"/>
<dbReference type="Pfam" id="PF07978">
    <property type="entry name" value="NIPSNAP"/>
    <property type="match status" value="2"/>
</dbReference>
<dbReference type="GeneTree" id="ENSGT00950000183018"/>
<dbReference type="Bgee" id="ENSLACG00000011090">
    <property type="expression patterns" value="Expressed in mesonephros and 6 other cell types or tissues"/>
</dbReference>
<gene>
    <name evidence="3" type="primary">NIPSNAP3A</name>
</gene>
<protein>
    <submittedName>
        <fullName evidence="3">Nipsnap homolog 3A</fullName>
    </submittedName>
</protein>
<reference evidence="3" key="2">
    <citation type="submission" date="2025-08" db="UniProtKB">
        <authorList>
            <consortium name="Ensembl"/>
        </authorList>
    </citation>
    <scope>IDENTIFICATION</scope>
</reference>
<dbReference type="GeneID" id="102348094"/>
<dbReference type="FunCoup" id="H3ASG6">
    <property type="interactions" value="1740"/>
</dbReference>
<sequence length="253" mass="28794">MVTVFNFSGLLRKATLLTQRTYKSATQICASISTGTQQQHGNFYEFRTYSVKPAKMTDFIKLTTENIHLRTAHSELLGYWTVEIGGLNQVFHIWKYDSYAQRAAVRTALAQNQEWQGKYISRMLPMLDKQHNEVTYLVPWCQIGKPPKKGTYELVTFQMKPGGPSVWGPSFEAAVNTHANAGYATLIGIFHSEYGFLNQVHALWQYESPDNRATGRHRIHEDARVVAAVRQSVSYLMSQENKLLIPTSFSPLK</sequence>
<dbReference type="InterPro" id="IPR051557">
    <property type="entry name" value="NipSnap_domain"/>
</dbReference>
<dbReference type="EMBL" id="AFYH01182430">
    <property type="status" value="NOT_ANNOTATED_CDS"/>
    <property type="molecule type" value="Genomic_DNA"/>
</dbReference>
<accession>H3ASG6</accession>
<reference evidence="3" key="3">
    <citation type="submission" date="2025-09" db="UniProtKB">
        <authorList>
            <consortium name="Ensembl"/>
        </authorList>
    </citation>
    <scope>IDENTIFICATION</scope>
</reference>
<dbReference type="eggNOG" id="KOG2883">
    <property type="taxonomic scope" value="Eukaryota"/>
</dbReference>
<dbReference type="PANTHER" id="PTHR21017:SF19">
    <property type="entry name" value="PROTEIN NIPSNAP HOMOLOG 3B"/>
    <property type="match status" value="1"/>
</dbReference>
<name>H3ASG6_LATCH</name>
<dbReference type="CTD" id="25934"/>
<dbReference type="PANTHER" id="PTHR21017">
    <property type="entry name" value="NIPSNAP-RELATED"/>
    <property type="match status" value="1"/>
</dbReference>
<evidence type="ECO:0000256" key="1">
    <source>
        <dbReference type="ARBA" id="ARBA00005291"/>
    </source>
</evidence>
<dbReference type="KEGG" id="lcm:102348094"/>
<dbReference type="InterPro" id="IPR011008">
    <property type="entry name" value="Dimeric_a/b-barrel"/>
</dbReference>
<dbReference type="RefSeq" id="XP_006007449.1">
    <property type="nucleotide sequence ID" value="XM_006007387.3"/>
</dbReference>
<dbReference type="Gene3D" id="3.30.70.100">
    <property type="match status" value="2"/>
</dbReference>
<proteinExistence type="inferred from homology"/>
<dbReference type="GO" id="GO:0000423">
    <property type="term" value="P:mitophagy"/>
    <property type="evidence" value="ECO:0007669"/>
    <property type="project" value="UniProtKB-ARBA"/>
</dbReference>
<dbReference type="OrthoDB" id="10262843at2759"/>
<dbReference type="GO" id="GO:0005739">
    <property type="term" value="C:mitochondrion"/>
    <property type="evidence" value="ECO:0007669"/>
    <property type="project" value="TreeGrafter"/>
</dbReference>
<dbReference type="Proteomes" id="UP000008672">
    <property type="component" value="Unassembled WGS sequence"/>
</dbReference>